<comment type="caution">
    <text evidence="9">The sequence shown here is derived from an EMBL/GenBank/DDBJ whole genome shotgun (WGS) entry which is preliminary data.</text>
</comment>
<dbReference type="GO" id="GO:0005886">
    <property type="term" value="C:plasma membrane"/>
    <property type="evidence" value="ECO:0007669"/>
    <property type="project" value="UniProtKB-SubCell"/>
</dbReference>
<protein>
    <submittedName>
        <fullName evidence="9">ABC transporter permease</fullName>
    </submittedName>
</protein>
<proteinExistence type="inferred from homology"/>
<feature type="transmembrane region" description="Helical" evidence="7">
    <location>
        <begin position="34"/>
        <end position="52"/>
    </location>
</feature>
<evidence type="ECO:0000259" key="8">
    <source>
        <dbReference type="Pfam" id="PF02687"/>
    </source>
</evidence>
<evidence type="ECO:0000256" key="6">
    <source>
        <dbReference type="ARBA" id="ARBA00038076"/>
    </source>
</evidence>
<reference evidence="9" key="2">
    <citation type="submission" date="2021-04" db="EMBL/GenBank/DDBJ databases">
        <authorList>
            <person name="Gilroy R."/>
        </authorList>
    </citation>
    <scope>NUCLEOTIDE SEQUENCE</scope>
    <source>
        <strain evidence="9">CHK183-1962</strain>
    </source>
</reference>
<dbReference type="PANTHER" id="PTHR30572">
    <property type="entry name" value="MEMBRANE COMPONENT OF TRANSPORTER-RELATED"/>
    <property type="match status" value="1"/>
</dbReference>
<accession>A0A9D1XC85</accession>
<feature type="transmembrane region" description="Helical" evidence="7">
    <location>
        <begin position="72"/>
        <end position="90"/>
    </location>
</feature>
<evidence type="ECO:0000256" key="2">
    <source>
        <dbReference type="ARBA" id="ARBA00022475"/>
    </source>
</evidence>
<reference evidence="9" key="1">
    <citation type="journal article" date="2021" name="PeerJ">
        <title>Extensive microbial diversity within the chicken gut microbiome revealed by metagenomics and culture.</title>
        <authorList>
            <person name="Gilroy R."/>
            <person name="Ravi A."/>
            <person name="Getino M."/>
            <person name="Pursley I."/>
            <person name="Horton D.L."/>
            <person name="Alikhan N.F."/>
            <person name="Baker D."/>
            <person name="Gharbi K."/>
            <person name="Hall N."/>
            <person name="Watson M."/>
            <person name="Adriaenssens E.M."/>
            <person name="Foster-Nyarko E."/>
            <person name="Jarju S."/>
            <person name="Secka A."/>
            <person name="Antonio M."/>
            <person name="Oren A."/>
            <person name="Chaudhuri R.R."/>
            <person name="La Ragione R."/>
            <person name="Hildebrand F."/>
            <person name="Pallen M.J."/>
        </authorList>
    </citation>
    <scope>NUCLEOTIDE SEQUENCE</scope>
    <source>
        <strain evidence="9">CHK183-1962</strain>
    </source>
</reference>
<dbReference type="InterPro" id="IPR050250">
    <property type="entry name" value="Macrolide_Exporter_MacB"/>
</dbReference>
<evidence type="ECO:0000256" key="7">
    <source>
        <dbReference type="SAM" id="Phobius"/>
    </source>
</evidence>
<dbReference type="Proteomes" id="UP000886890">
    <property type="component" value="Unassembled WGS sequence"/>
</dbReference>
<evidence type="ECO:0000256" key="4">
    <source>
        <dbReference type="ARBA" id="ARBA00022989"/>
    </source>
</evidence>
<evidence type="ECO:0000256" key="5">
    <source>
        <dbReference type="ARBA" id="ARBA00023136"/>
    </source>
</evidence>
<keyword evidence="2" id="KW-1003">Cell membrane</keyword>
<evidence type="ECO:0000313" key="9">
    <source>
        <dbReference type="EMBL" id="HIX76545.1"/>
    </source>
</evidence>
<name>A0A9D1XC85_9FIRM</name>
<feature type="domain" description="ABC3 transporter permease C-terminal" evidence="8">
    <location>
        <begin position="3"/>
        <end position="97"/>
    </location>
</feature>
<dbReference type="Pfam" id="PF02687">
    <property type="entry name" value="FtsX"/>
    <property type="match status" value="1"/>
</dbReference>
<keyword evidence="4 7" id="KW-1133">Transmembrane helix</keyword>
<dbReference type="AlphaFoldDB" id="A0A9D1XC85"/>
<evidence type="ECO:0000313" key="10">
    <source>
        <dbReference type="Proteomes" id="UP000886890"/>
    </source>
</evidence>
<gene>
    <name evidence="9" type="ORF">H9734_02960</name>
</gene>
<comment type="similarity">
    <text evidence="6">Belongs to the ABC-4 integral membrane protein family.</text>
</comment>
<feature type="non-terminal residue" evidence="9">
    <location>
        <position position="1"/>
    </location>
</feature>
<dbReference type="InterPro" id="IPR003838">
    <property type="entry name" value="ABC3_permease_C"/>
</dbReference>
<comment type="subcellular location">
    <subcellularLocation>
        <location evidence="1">Cell membrane</location>
        <topology evidence="1">Multi-pass membrane protein</topology>
    </subcellularLocation>
</comment>
<sequence length="110" mass="12287">MNASVASRTRQYGIMRSIGMGENQLYKMIAAESFTYAILGCIVGCVLGLPLSKLMFRFLITDKWGTVWQVPADSLFLIVFLCLASAAVAIRRPIRQISRMSIVDIIKLQQ</sequence>
<evidence type="ECO:0000256" key="3">
    <source>
        <dbReference type="ARBA" id="ARBA00022692"/>
    </source>
</evidence>
<evidence type="ECO:0000256" key="1">
    <source>
        <dbReference type="ARBA" id="ARBA00004651"/>
    </source>
</evidence>
<dbReference type="PANTHER" id="PTHR30572:SF4">
    <property type="entry name" value="ABC TRANSPORTER PERMEASE YTRF"/>
    <property type="match status" value="1"/>
</dbReference>
<keyword evidence="3 7" id="KW-0812">Transmembrane</keyword>
<dbReference type="EMBL" id="DXEK01000049">
    <property type="protein sequence ID" value="HIX76545.1"/>
    <property type="molecule type" value="Genomic_DNA"/>
</dbReference>
<organism evidence="9 10">
    <name type="scientific">Candidatus Fusicatenibacter merdavium</name>
    <dbReference type="NCBI Taxonomy" id="2838600"/>
    <lineage>
        <taxon>Bacteria</taxon>
        <taxon>Bacillati</taxon>
        <taxon>Bacillota</taxon>
        <taxon>Clostridia</taxon>
        <taxon>Lachnospirales</taxon>
        <taxon>Lachnospiraceae</taxon>
        <taxon>Fusicatenibacter</taxon>
    </lineage>
</organism>
<keyword evidence="5 7" id="KW-0472">Membrane</keyword>
<dbReference type="GO" id="GO:0022857">
    <property type="term" value="F:transmembrane transporter activity"/>
    <property type="evidence" value="ECO:0007669"/>
    <property type="project" value="TreeGrafter"/>
</dbReference>